<gene>
    <name evidence="2" type="ORF">ACH5RR_013126</name>
</gene>
<feature type="region of interest" description="Disordered" evidence="1">
    <location>
        <begin position="75"/>
        <end position="104"/>
    </location>
</feature>
<reference evidence="2 3" key="1">
    <citation type="submission" date="2024-11" db="EMBL/GenBank/DDBJ databases">
        <title>A near-complete genome assembly of Cinchona calisaya.</title>
        <authorList>
            <person name="Lian D.C."/>
            <person name="Zhao X.W."/>
            <person name="Wei L."/>
        </authorList>
    </citation>
    <scope>NUCLEOTIDE SEQUENCE [LARGE SCALE GENOMIC DNA]</scope>
    <source>
        <tissue evidence="2">Nenye</tissue>
    </source>
</reference>
<dbReference type="EMBL" id="JBJUIK010000006">
    <property type="protein sequence ID" value="KAL3524754.1"/>
    <property type="molecule type" value="Genomic_DNA"/>
</dbReference>
<comment type="caution">
    <text evidence="2">The sequence shown here is derived from an EMBL/GenBank/DDBJ whole genome shotgun (WGS) entry which is preliminary data.</text>
</comment>
<name>A0ABD2ZZ85_9GENT</name>
<evidence type="ECO:0000313" key="2">
    <source>
        <dbReference type="EMBL" id="KAL3524754.1"/>
    </source>
</evidence>
<evidence type="ECO:0000313" key="3">
    <source>
        <dbReference type="Proteomes" id="UP001630127"/>
    </source>
</evidence>
<evidence type="ECO:0000256" key="1">
    <source>
        <dbReference type="SAM" id="MobiDB-lite"/>
    </source>
</evidence>
<dbReference type="AlphaFoldDB" id="A0ABD2ZZ85"/>
<protein>
    <submittedName>
        <fullName evidence="2">Uncharacterized protein</fullName>
    </submittedName>
</protein>
<accession>A0ABD2ZZ85</accession>
<keyword evidence="3" id="KW-1185">Reference proteome</keyword>
<proteinExistence type="predicted"/>
<sequence length="180" mass="20275">MPFGKFMMINVEMLGRGHHNIKSSLRKIDIDASTSLQHEHDAKIQVLKYFLQELNARYALNTKATKQVSLANQEQTSQGIKEKQIPLGIQEQSSDEASDDQSNKPAQIHAGLLHARVLTKDLMRPTTLDKIKKAVFVVDMDNSAGPNVFQVEGKQLYSKLLRKNLNLEDGNNSCYLLEVQ</sequence>
<organism evidence="2 3">
    <name type="scientific">Cinchona calisaya</name>
    <dbReference type="NCBI Taxonomy" id="153742"/>
    <lineage>
        <taxon>Eukaryota</taxon>
        <taxon>Viridiplantae</taxon>
        <taxon>Streptophyta</taxon>
        <taxon>Embryophyta</taxon>
        <taxon>Tracheophyta</taxon>
        <taxon>Spermatophyta</taxon>
        <taxon>Magnoliopsida</taxon>
        <taxon>eudicotyledons</taxon>
        <taxon>Gunneridae</taxon>
        <taxon>Pentapetalae</taxon>
        <taxon>asterids</taxon>
        <taxon>lamiids</taxon>
        <taxon>Gentianales</taxon>
        <taxon>Rubiaceae</taxon>
        <taxon>Cinchonoideae</taxon>
        <taxon>Cinchoneae</taxon>
        <taxon>Cinchona</taxon>
    </lineage>
</organism>
<dbReference type="Proteomes" id="UP001630127">
    <property type="component" value="Unassembled WGS sequence"/>
</dbReference>